<feature type="transmembrane region" description="Helical" evidence="1">
    <location>
        <begin position="106"/>
        <end position="125"/>
    </location>
</feature>
<evidence type="ECO:0000313" key="2">
    <source>
        <dbReference type="EMBL" id="STO09252.1"/>
    </source>
</evidence>
<accession>A0A377FWN2</accession>
<gene>
    <name evidence="2" type="ORF">NCTC13163_02669</name>
</gene>
<keyword evidence="1" id="KW-0472">Membrane</keyword>
<dbReference type="AlphaFoldDB" id="A0A377FWN2"/>
<evidence type="ECO:0000313" key="3">
    <source>
        <dbReference type="Proteomes" id="UP000254060"/>
    </source>
</evidence>
<dbReference type="Proteomes" id="UP000254060">
    <property type="component" value="Unassembled WGS sequence"/>
</dbReference>
<organism evidence="2 3">
    <name type="scientific">Exiguobacterium aurantiacum</name>
    <dbReference type="NCBI Taxonomy" id="33987"/>
    <lineage>
        <taxon>Bacteria</taxon>
        <taxon>Bacillati</taxon>
        <taxon>Bacillota</taxon>
        <taxon>Bacilli</taxon>
        <taxon>Bacillales</taxon>
        <taxon>Bacillales Family XII. Incertae Sedis</taxon>
        <taxon>Exiguobacterium</taxon>
    </lineage>
</organism>
<name>A0A377FWN2_9BACL</name>
<keyword evidence="1" id="KW-0812">Transmembrane</keyword>
<keyword evidence="1" id="KW-1133">Transmembrane helix</keyword>
<dbReference type="OrthoDB" id="2352887at2"/>
<sequence length="155" mass="18078">MLKQQRLNVIRETNRAWWIGRLGLAIPAAIGVYLLMTVEARSWIGLPLLGLLIVLSARLFTKEADELRRLTDHPDVKRIITMQYRLEVLFIFLLAVVNPLAIRLMVWSWVPFVLFFGAALCILYIQAMFDERIRRLDPEQPTRRDVRDARFSSKA</sequence>
<feature type="transmembrane region" description="Helical" evidence="1">
    <location>
        <begin position="16"/>
        <end position="36"/>
    </location>
</feature>
<evidence type="ECO:0008006" key="4">
    <source>
        <dbReference type="Google" id="ProtNLM"/>
    </source>
</evidence>
<protein>
    <recommendedName>
        <fullName evidence="4">MFS transporter</fullName>
    </recommendedName>
</protein>
<evidence type="ECO:0000256" key="1">
    <source>
        <dbReference type="SAM" id="Phobius"/>
    </source>
</evidence>
<dbReference type="RefSeq" id="WP_029333720.1">
    <property type="nucleotide sequence ID" value="NZ_UGGP01000001.1"/>
</dbReference>
<reference evidence="2 3" key="1">
    <citation type="submission" date="2018-06" db="EMBL/GenBank/DDBJ databases">
        <authorList>
            <consortium name="Pathogen Informatics"/>
            <person name="Doyle S."/>
        </authorList>
    </citation>
    <scope>NUCLEOTIDE SEQUENCE [LARGE SCALE GENOMIC DNA]</scope>
    <source>
        <strain evidence="2 3">NCTC13163</strain>
    </source>
</reference>
<proteinExistence type="predicted"/>
<feature type="transmembrane region" description="Helical" evidence="1">
    <location>
        <begin position="42"/>
        <end position="61"/>
    </location>
</feature>
<feature type="transmembrane region" description="Helical" evidence="1">
    <location>
        <begin position="82"/>
        <end position="100"/>
    </location>
</feature>
<dbReference type="STRING" id="1397694.GCA_000702585_00094"/>
<dbReference type="EMBL" id="UGGP01000001">
    <property type="protein sequence ID" value="STO09252.1"/>
    <property type="molecule type" value="Genomic_DNA"/>
</dbReference>